<dbReference type="PRINTS" id="PR00992">
    <property type="entry name" value="ALARACEMASE"/>
</dbReference>
<accession>A0AAJ5WZ12</accession>
<evidence type="ECO:0000256" key="8">
    <source>
        <dbReference type="PIRSR" id="PIRSR600821-50"/>
    </source>
</evidence>
<dbReference type="SUPFAM" id="SSF50621">
    <property type="entry name" value="Alanine racemase C-terminal domain-like"/>
    <property type="match status" value="1"/>
</dbReference>
<dbReference type="InterPro" id="IPR020622">
    <property type="entry name" value="Ala_racemase_pyridoxalP-BS"/>
</dbReference>
<evidence type="ECO:0000259" key="10">
    <source>
        <dbReference type="SMART" id="SM01005"/>
    </source>
</evidence>
<protein>
    <recommendedName>
        <fullName evidence="4 7">Alanine racemase</fullName>
        <ecNumber evidence="4 7">5.1.1.1</ecNumber>
    </recommendedName>
</protein>
<dbReference type="InterPro" id="IPR009006">
    <property type="entry name" value="Ala_racemase/Decarboxylase_C"/>
</dbReference>
<evidence type="ECO:0000256" key="2">
    <source>
        <dbReference type="ARBA" id="ARBA00001933"/>
    </source>
</evidence>
<evidence type="ECO:0000256" key="9">
    <source>
        <dbReference type="PIRSR" id="PIRSR600821-52"/>
    </source>
</evidence>
<dbReference type="Proteomes" id="UP001213664">
    <property type="component" value="Chromosome"/>
</dbReference>
<dbReference type="PANTHER" id="PTHR30511:SF0">
    <property type="entry name" value="ALANINE RACEMASE, CATABOLIC-RELATED"/>
    <property type="match status" value="1"/>
</dbReference>
<feature type="binding site" evidence="7 9">
    <location>
        <position position="298"/>
    </location>
    <ligand>
        <name>substrate</name>
    </ligand>
</feature>
<dbReference type="NCBIfam" id="TIGR00492">
    <property type="entry name" value="alr"/>
    <property type="match status" value="1"/>
</dbReference>
<keyword evidence="6 7" id="KW-0413">Isomerase</keyword>
<evidence type="ECO:0000256" key="4">
    <source>
        <dbReference type="ARBA" id="ARBA00013089"/>
    </source>
</evidence>
<sequence length="353" mass="36837">MSDLITTPALLSVDLDALARNYRTLGQVSGLPVHPVVKADGYGLGAQAVAKRLMAEGADTFFVARAAEGLRLRSALGTHGAGNPIIYVLDGCREGEAQALKAADLRPVLNHPAQMQAWAAAGGGTCGLQIDTGMNRLGVRPEDAPEAFDGLALVLTHLACADDPQNPMNRRQRDLFAGVVGRYPGAIRSFANSSGCFLGPDFAFDAVRPGICLYGGGPEGRPDARIAPVATLTARVLQVRDVPAGESIGYSQGYVAERPIRVATVAAGYADGLLRAYSPAGAVFIANDTRPLLGRVSMDVCAVDITGLDVAVGDPVELFGPNRLLDDAAAAAGTISYELLTSITPRVPRVYSQ</sequence>
<dbReference type="AlphaFoldDB" id="A0AAJ5WZ12"/>
<dbReference type="PROSITE" id="PS00395">
    <property type="entry name" value="ALANINE_RACEMASE"/>
    <property type="match status" value="1"/>
</dbReference>
<dbReference type="CDD" id="cd00430">
    <property type="entry name" value="PLPDE_III_AR"/>
    <property type="match status" value="1"/>
</dbReference>
<name>A0AAJ5WZ12_9CAUL</name>
<comment type="similarity">
    <text evidence="3 7">Belongs to the alanine racemase family.</text>
</comment>
<evidence type="ECO:0000256" key="6">
    <source>
        <dbReference type="ARBA" id="ARBA00023235"/>
    </source>
</evidence>
<dbReference type="InterPro" id="IPR001608">
    <property type="entry name" value="Ala_racemase_N"/>
</dbReference>
<evidence type="ECO:0000256" key="5">
    <source>
        <dbReference type="ARBA" id="ARBA00022898"/>
    </source>
</evidence>
<dbReference type="EMBL" id="CP119326">
    <property type="protein sequence ID" value="WEK38924.1"/>
    <property type="molecule type" value="Genomic_DNA"/>
</dbReference>
<dbReference type="InterPro" id="IPR000821">
    <property type="entry name" value="Ala_racemase"/>
</dbReference>
<dbReference type="PANTHER" id="PTHR30511">
    <property type="entry name" value="ALANINE RACEMASE"/>
    <property type="match status" value="1"/>
</dbReference>
<dbReference type="HAMAP" id="MF_01201">
    <property type="entry name" value="Ala_racemase"/>
    <property type="match status" value="1"/>
</dbReference>
<comment type="function">
    <text evidence="7">Catalyzes the interconversion of L-alanine and D-alanine. May also act on other amino acids.</text>
</comment>
<evidence type="ECO:0000256" key="7">
    <source>
        <dbReference type="HAMAP-Rule" id="MF_01201"/>
    </source>
</evidence>
<dbReference type="GO" id="GO:0005829">
    <property type="term" value="C:cytosol"/>
    <property type="evidence" value="ECO:0007669"/>
    <property type="project" value="TreeGrafter"/>
</dbReference>
<comment type="cofactor">
    <cofactor evidence="2 7 8">
        <name>pyridoxal 5'-phosphate</name>
        <dbReference type="ChEBI" id="CHEBI:597326"/>
    </cofactor>
</comment>
<evidence type="ECO:0000313" key="11">
    <source>
        <dbReference type="EMBL" id="WEK38924.1"/>
    </source>
</evidence>
<proteinExistence type="inferred from homology"/>
<evidence type="ECO:0000256" key="3">
    <source>
        <dbReference type="ARBA" id="ARBA00007880"/>
    </source>
</evidence>
<feature type="active site" description="Proton acceptor; specific for L-alanine" evidence="7">
    <location>
        <position position="250"/>
    </location>
</feature>
<dbReference type="GO" id="GO:0008784">
    <property type="term" value="F:alanine racemase activity"/>
    <property type="evidence" value="ECO:0007669"/>
    <property type="project" value="UniProtKB-UniRule"/>
</dbReference>
<dbReference type="SMART" id="SM01005">
    <property type="entry name" value="Ala_racemase_C"/>
    <property type="match status" value="1"/>
</dbReference>
<organism evidence="11 12">
    <name type="scientific">Candidatus Brevundimonas colombiensis</name>
    <dbReference type="NCBI Taxonomy" id="3121376"/>
    <lineage>
        <taxon>Bacteria</taxon>
        <taxon>Pseudomonadati</taxon>
        <taxon>Pseudomonadota</taxon>
        <taxon>Alphaproteobacteria</taxon>
        <taxon>Caulobacterales</taxon>
        <taxon>Caulobacteraceae</taxon>
        <taxon>Brevundimonas</taxon>
    </lineage>
</organism>
<evidence type="ECO:0000313" key="12">
    <source>
        <dbReference type="Proteomes" id="UP001213664"/>
    </source>
</evidence>
<feature type="active site" description="Proton acceptor; specific for D-alanine" evidence="7">
    <location>
        <position position="38"/>
    </location>
</feature>
<dbReference type="Pfam" id="PF00842">
    <property type="entry name" value="Ala_racemase_C"/>
    <property type="match status" value="1"/>
</dbReference>
<dbReference type="EC" id="5.1.1.1" evidence="4 7"/>
<dbReference type="Gene3D" id="2.40.37.10">
    <property type="entry name" value="Lyase, Ornithine Decarboxylase, Chain A, domain 1"/>
    <property type="match status" value="1"/>
</dbReference>
<keyword evidence="5 7" id="KW-0663">Pyridoxal phosphate</keyword>
<dbReference type="Gene3D" id="3.20.20.10">
    <property type="entry name" value="Alanine racemase"/>
    <property type="match status" value="1"/>
</dbReference>
<dbReference type="InterPro" id="IPR011079">
    <property type="entry name" value="Ala_racemase_C"/>
</dbReference>
<dbReference type="SUPFAM" id="SSF51419">
    <property type="entry name" value="PLP-binding barrel"/>
    <property type="match status" value="1"/>
</dbReference>
<feature type="binding site" evidence="7 9">
    <location>
        <position position="136"/>
    </location>
    <ligand>
        <name>substrate</name>
    </ligand>
</feature>
<dbReference type="GO" id="GO:0030632">
    <property type="term" value="P:D-alanine biosynthetic process"/>
    <property type="evidence" value="ECO:0007669"/>
    <property type="project" value="UniProtKB-UniRule"/>
</dbReference>
<dbReference type="GO" id="GO:0030170">
    <property type="term" value="F:pyridoxal phosphate binding"/>
    <property type="evidence" value="ECO:0007669"/>
    <property type="project" value="UniProtKB-UniRule"/>
</dbReference>
<comment type="pathway">
    <text evidence="7">Amino-acid biosynthesis; D-alanine biosynthesis; D-alanine from L-alanine: step 1/1.</text>
</comment>
<dbReference type="Pfam" id="PF01168">
    <property type="entry name" value="Ala_racemase_N"/>
    <property type="match status" value="1"/>
</dbReference>
<dbReference type="InterPro" id="IPR029066">
    <property type="entry name" value="PLP-binding_barrel"/>
</dbReference>
<evidence type="ECO:0000256" key="1">
    <source>
        <dbReference type="ARBA" id="ARBA00000316"/>
    </source>
</evidence>
<comment type="catalytic activity">
    <reaction evidence="1 7">
        <text>L-alanine = D-alanine</text>
        <dbReference type="Rhea" id="RHEA:20249"/>
        <dbReference type="ChEBI" id="CHEBI:57416"/>
        <dbReference type="ChEBI" id="CHEBI:57972"/>
        <dbReference type="EC" id="5.1.1.1"/>
    </reaction>
</comment>
<reference evidence="11" key="1">
    <citation type="submission" date="2023-03" db="EMBL/GenBank/DDBJ databases">
        <title>Andean soil-derived lignocellulolytic bacterial consortium as a source of novel taxa and putative plastic-active enzymes.</title>
        <authorList>
            <person name="Diaz-Garcia L."/>
            <person name="Chuvochina M."/>
            <person name="Feuerriegel G."/>
            <person name="Bunk B."/>
            <person name="Sproer C."/>
            <person name="Streit W.R."/>
            <person name="Rodriguez L.M."/>
            <person name="Overmann J."/>
            <person name="Jimenez D.J."/>
        </authorList>
    </citation>
    <scope>NUCLEOTIDE SEQUENCE</scope>
    <source>
        <strain evidence="11">MAG 833</strain>
    </source>
</reference>
<gene>
    <name evidence="11" type="primary">alr</name>
    <name evidence="11" type="ORF">P0Y50_10220</name>
</gene>
<feature type="modified residue" description="N6-(pyridoxal phosphate)lysine" evidence="7 8">
    <location>
        <position position="38"/>
    </location>
</feature>
<feature type="domain" description="Alanine racemase C-terminal" evidence="10">
    <location>
        <begin position="229"/>
        <end position="352"/>
    </location>
</feature>